<evidence type="ECO:0000256" key="2">
    <source>
        <dbReference type="ARBA" id="ARBA00023082"/>
    </source>
</evidence>
<dbReference type="AlphaFoldDB" id="A0A225DEI2"/>
<dbReference type="PANTHER" id="PTHR43133:SF8">
    <property type="entry name" value="RNA POLYMERASE SIGMA FACTOR HI_1459-RELATED"/>
    <property type="match status" value="1"/>
</dbReference>
<dbReference type="PANTHER" id="PTHR43133">
    <property type="entry name" value="RNA POLYMERASE ECF-TYPE SIGMA FACTO"/>
    <property type="match status" value="1"/>
</dbReference>
<dbReference type="GO" id="GO:0016987">
    <property type="term" value="F:sigma factor activity"/>
    <property type="evidence" value="ECO:0007669"/>
    <property type="project" value="UniProtKB-KW"/>
</dbReference>
<gene>
    <name evidence="6" type="ORF">FRUB_05966</name>
</gene>
<feature type="domain" description="RNA polymerase sigma-70 region 2" evidence="5">
    <location>
        <begin position="25"/>
        <end position="92"/>
    </location>
</feature>
<dbReference type="SUPFAM" id="SSF88946">
    <property type="entry name" value="Sigma2 domain of RNA polymerase sigma factors"/>
    <property type="match status" value="1"/>
</dbReference>
<keyword evidence="2" id="KW-0731">Sigma factor</keyword>
<dbReference type="NCBIfam" id="TIGR02937">
    <property type="entry name" value="sigma70-ECF"/>
    <property type="match status" value="1"/>
</dbReference>
<dbReference type="GO" id="GO:0003677">
    <property type="term" value="F:DNA binding"/>
    <property type="evidence" value="ECO:0007669"/>
    <property type="project" value="UniProtKB-KW"/>
</dbReference>
<sequence>MDTTSASLLLGLRSTDDEVHWKRFVHIYTPLLYHWARDMGLQDADAVDLVQDVFTILVQKLPEFSYDSRQSFRGWLRTVAVNKWRETLRRRGVSPNGGAGLDRLPGPDDEWFGEIEFRSHVTRRALRLLHSDFHEVTWQAFWEHVVAGKPAPVVARELGTTTGAVYAAKVRILARLREQLADLMVD</sequence>
<dbReference type="Pfam" id="PF04542">
    <property type="entry name" value="Sigma70_r2"/>
    <property type="match status" value="1"/>
</dbReference>
<dbReference type="OrthoDB" id="281047at2"/>
<dbReference type="RefSeq" id="WP_088256882.1">
    <property type="nucleotide sequence ID" value="NZ_NIDE01000010.1"/>
</dbReference>
<dbReference type="Gene3D" id="1.10.1740.10">
    <property type="match status" value="1"/>
</dbReference>
<dbReference type="InterPro" id="IPR014284">
    <property type="entry name" value="RNA_pol_sigma-70_dom"/>
</dbReference>
<keyword evidence="3" id="KW-0238">DNA-binding</keyword>
<evidence type="ECO:0000259" key="5">
    <source>
        <dbReference type="Pfam" id="PF04542"/>
    </source>
</evidence>
<proteinExistence type="predicted"/>
<name>A0A225DEI2_9BACT</name>
<dbReference type="InterPro" id="IPR039425">
    <property type="entry name" value="RNA_pol_sigma-70-like"/>
</dbReference>
<dbReference type="Proteomes" id="UP000214646">
    <property type="component" value="Unassembled WGS sequence"/>
</dbReference>
<evidence type="ECO:0000256" key="4">
    <source>
        <dbReference type="ARBA" id="ARBA00023163"/>
    </source>
</evidence>
<evidence type="ECO:0000256" key="1">
    <source>
        <dbReference type="ARBA" id="ARBA00023015"/>
    </source>
</evidence>
<dbReference type="EMBL" id="NIDE01000010">
    <property type="protein sequence ID" value="OWK39403.1"/>
    <property type="molecule type" value="Genomic_DNA"/>
</dbReference>
<evidence type="ECO:0000313" key="7">
    <source>
        <dbReference type="Proteomes" id="UP000214646"/>
    </source>
</evidence>
<dbReference type="GO" id="GO:0006352">
    <property type="term" value="P:DNA-templated transcription initiation"/>
    <property type="evidence" value="ECO:0007669"/>
    <property type="project" value="InterPro"/>
</dbReference>
<dbReference type="InterPro" id="IPR007627">
    <property type="entry name" value="RNA_pol_sigma70_r2"/>
</dbReference>
<organism evidence="6 7">
    <name type="scientific">Fimbriiglobus ruber</name>
    <dbReference type="NCBI Taxonomy" id="1908690"/>
    <lineage>
        <taxon>Bacteria</taxon>
        <taxon>Pseudomonadati</taxon>
        <taxon>Planctomycetota</taxon>
        <taxon>Planctomycetia</taxon>
        <taxon>Gemmatales</taxon>
        <taxon>Gemmataceae</taxon>
        <taxon>Fimbriiglobus</taxon>
    </lineage>
</organism>
<protein>
    <submittedName>
        <fullName evidence="6">Transcriptional control</fullName>
    </submittedName>
</protein>
<keyword evidence="1" id="KW-0805">Transcription regulation</keyword>
<accession>A0A225DEI2</accession>
<keyword evidence="7" id="KW-1185">Reference proteome</keyword>
<reference evidence="7" key="1">
    <citation type="submission" date="2017-06" db="EMBL/GenBank/DDBJ databases">
        <title>Genome analysis of Fimbriiglobus ruber SP5, the first member of the order Planctomycetales with confirmed chitinolytic capability.</title>
        <authorList>
            <person name="Ravin N.V."/>
            <person name="Rakitin A.L."/>
            <person name="Ivanova A.A."/>
            <person name="Beletsky A.V."/>
            <person name="Kulichevskaya I.S."/>
            <person name="Mardanov A.V."/>
            <person name="Dedysh S.N."/>
        </authorList>
    </citation>
    <scope>NUCLEOTIDE SEQUENCE [LARGE SCALE GENOMIC DNA]</scope>
    <source>
        <strain evidence="7">SP5</strain>
    </source>
</reference>
<dbReference type="InterPro" id="IPR013325">
    <property type="entry name" value="RNA_pol_sigma_r2"/>
</dbReference>
<keyword evidence="4" id="KW-0804">Transcription</keyword>
<comment type="caution">
    <text evidence="6">The sequence shown here is derived from an EMBL/GenBank/DDBJ whole genome shotgun (WGS) entry which is preliminary data.</text>
</comment>
<evidence type="ECO:0000313" key="6">
    <source>
        <dbReference type="EMBL" id="OWK39403.1"/>
    </source>
</evidence>
<evidence type="ECO:0000256" key="3">
    <source>
        <dbReference type="ARBA" id="ARBA00023125"/>
    </source>
</evidence>